<keyword evidence="1" id="KW-0540">Nuclease</keyword>
<dbReference type="AlphaFoldDB" id="A0A380JDE6"/>
<accession>A0A380JDE6</accession>
<dbReference type="EMBL" id="UHFA01000001">
    <property type="protein sequence ID" value="SUN35036.1"/>
    <property type="molecule type" value="Genomic_DNA"/>
</dbReference>
<keyword evidence="2" id="KW-1185">Reference proteome</keyword>
<organism evidence="1 2">
    <name type="scientific">Streptococcus downei MFe28</name>
    <dbReference type="NCBI Taxonomy" id="764290"/>
    <lineage>
        <taxon>Bacteria</taxon>
        <taxon>Bacillati</taxon>
        <taxon>Bacillota</taxon>
        <taxon>Bacilli</taxon>
        <taxon>Lactobacillales</taxon>
        <taxon>Streptococcaceae</taxon>
        <taxon>Streptococcus</taxon>
    </lineage>
</organism>
<keyword evidence="1" id="KW-0269">Exonuclease</keyword>
<keyword evidence="1" id="KW-0378">Hydrolase</keyword>
<dbReference type="Proteomes" id="UP000254082">
    <property type="component" value="Unassembled WGS sequence"/>
</dbReference>
<proteinExistence type="predicted"/>
<dbReference type="GO" id="GO:0004527">
    <property type="term" value="F:exonuclease activity"/>
    <property type="evidence" value="ECO:0007669"/>
    <property type="project" value="UniProtKB-KW"/>
</dbReference>
<evidence type="ECO:0000313" key="1">
    <source>
        <dbReference type="EMBL" id="SUN35036.1"/>
    </source>
</evidence>
<evidence type="ECO:0000313" key="2">
    <source>
        <dbReference type="Proteomes" id="UP000254082"/>
    </source>
</evidence>
<reference evidence="1 2" key="1">
    <citation type="submission" date="2018-06" db="EMBL/GenBank/DDBJ databases">
        <authorList>
            <consortium name="Pathogen Informatics"/>
            <person name="Doyle S."/>
        </authorList>
    </citation>
    <scope>NUCLEOTIDE SEQUENCE [LARGE SCALE GENOMIC DNA]</scope>
    <source>
        <strain evidence="2">NCTC 11391</strain>
    </source>
</reference>
<name>A0A380JDE6_STRDO</name>
<gene>
    <name evidence="1" type="primary">sbcD_2</name>
    <name evidence="1" type="ORF">NCTC11391_00004</name>
</gene>
<sequence length="80" mass="9043">MEGINVRFQLEEIYGQEIIDLRIKETKAKPKMKRASFNSSQSQLAEDQLIADFFSEMTGGDQLTAYQKSLVEELLGKGEA</sequence>
<protein>
    <submittedName>
        <fullName evidence="1">ATP-dependent dsDNA exonuclease</fullName>
    </submittedName>
</protein>